<accession>A0ACC2TB66</accession>
<evidence type="ECO:0000313" key="2">
    <source>
        <dbReference type="Proteomes" id="UP001165960"/>
    </source>
</evidence>
<dbReference type="EMBL" id="QTSX02003107">
    <property type="protein sequence ID" value="KAJ9071787.1"/>
    <property type="molecule type" value="Genomic_DNA"/>
</dbReference>
<keyword evidence="2" id="KW-1185">Reference proteome</keyword>
<evidence type="ECO:0000313" key="1">
    <source>
        <dbReference type="EMBL" id="KAJ9071787.1"/>
    </source>
</evidence>
<proteinExistence type="predicted"/>
<dbReference type="Proteomes" id="UP001165960">
    <property type="component" value="Unassembled WGS sequence"/>
</dbReference>
<name>A0ACC2TB66_9FUNG</name>
<protein>
    <submittedName>
        <fullName evidence="1">M-phase phosphoprotein 8</fullName>
    </submittedName>
</protein>
<reference evidence="1" key="1">
    <citation type="submission" date="2022-04" db="EMBL/GenBank/DDBJ databases">
        <title>Genome of the entomopathogenic fungus Entomophthora muscae.</title>
        <authorList>
            <person name="Elya C."/>
            <person name="Lovett B.R."/>
            <person name="Lee E."/>
            <person name="Macias A.M."/>
            <person name="Hajek A.E."/>
            <person name="De Bivort B.L."/>
            <person name="Kasson M.T."/>
            <person name="De Fine Licht H.H."/>
            <person name="Stajich J.E."/>
        </authorList>
    </citation>
    <scope>NUCLEOTIDE SEQUENCE</scope>
    <source>
        <strain evidence="1">Berkeley</strain>
    </source>
</reference>
<sequence>MTAHPLIQTGCTEEYEVEYIHSNQTHYQKPQYYVKWKGYPLEESTWEPLSNLTNAQEAIQIYPNKKNQKGGPLGEEGDGVRIDNYFSLETQAREQKLNPKPGFLWAAKPVDHRITHLRFSGIEPPQADIKRIDPCSKKRQTKEIIAPNGGLITAPNGGTDLETISFSNSKYTPATNQEPTQERGTGL</sequence>
<comment type="caution">
    <text evidence="1">The sequence shown here is derived from an EMBL/GenBank/DDBJ whole genome shotgun (WGS) entry which is preliminary data.</text>
</comment>
<organism evidence="1 2">
    <name type="scientific">Entomophthora muscae</name>
    <dbReference type="NCBI Taxonomy" id="34485"/>
    <lineage>
        <taxon>Eukaryota</taxon>
        <taxon>Fungi</taxon>
        <taxon>Fungi incertae sedis</taxon>
        <taxon>Zoopagomycota</taxon>
        <taxon>Entomophthoromycotina</taxon>
        <taxon>Entomophthoromycetes</taxon>
        <taxon>Entomophthorales</taxon>
        <taxon>Entomophthoraceae</taxon>
        <taxon>Entomophthora</taxon>
    </lineage>
</organism>
<gene>
    <name evidence="1" type="primary">MPP8_29</name>
    <name evidence="1" type="ORF">DSO57_1033599</name>
</gene>